<feature type="transmembrane region" description="Helical" evidence="9">
    <location>
        <begin position="198"/>
        <end position="220"/>
    </location>
</feature>
<feature type="transmembrane region" description="Helical" evidence="9">
    <location>
        <begin position="43"/>
        <end position="63"/>
    </location>
</feature>
<name>A0ABU9VTD2_9CLOT</name>
<dbReference type="NCBIfam" id="TIGR00931">
    <property type="entry name" value="antiport_nhaC"/>
    <property type="match status" value="1"/>
</dbReference>
<evidence type="ECO:0000256" key="7">
    <source>
        <dbReference type="ARBA" id="ARBA00023136"/>
    </source>
</evidence>
<dbReference type="EMBL" id="JBCITM010000006">
    <property type="protein sequence ID" value="MEN1760419.1"/>
    <property type="molecule type" value="Genomic_DNA"/>
</dbReference>
<reference evidence="11 12" key="1">
    <citation type="submission" date="2024-04" db="EMBL/GenBank/DDBJ databases">
        <title>Genome sequencing and metabolic network reconstruction of aminoacids and betaine degradation by Anoxynatronum sibiricum.</title>
        <authorList>
            <person name="Detkova E.N."/>
            <person name="Boltjanskaja Y.V."/>
            <person name="Mardanov A.V."/>
            <person name="Kevbrin V."/>
        </authorList>
    </citation>
    <scope>NUCLEOTIDE SEQUENCE [LARGE SCALE GENOMIC DNA]</scope>
    <source>
        <strain evidence="11 12">Z-7981</strain>
    </source>
</reference>
<comment type="similarity">
    <text evidence="8">Belongs to the NhaC Na(+)/H(+) (TC 2.A.35) antiporter family.</text>
</comment>
<keyword evidence="12" id="KW-1185">Reference proteome</keyword>
<protein>
    <submittedName>
        <fullName evidence="11">Na+/H+ antiporter NhaC</fullName>
    </submittedName>
</protein>
<evidence type="ECO:0000256" key="3">
    <source>
        <dbReference type="ARBA" id="ARBA00022449"/>
    </source>
</evidence>
<dbReference type="PANTHER" id="PTHR33451:SF3">
    <property type="entry name" value="MALATE-2H(+)_NA(+)-LACTATE ANTIPORTER"/>
    <property type="match status" value="1"/>
</dbReference>
<dbReference type="InterPro" id="IPR018461">
    <property type="entry name" value="Na/H_Antiport_NhaC-like_C"/>
</dbReference>
<dbReference type="InterPro" id="IPR052180">
    <property type="entry name" value="NhaC_Na-H+_Antiporter"/>
</dbReference>
<keyword evidence="5 9" id="KW-0812">Transmembrane</keyword>
<feature type="transmembrane region" description="Helical" evidence="9">
    <location>
        <begin position="142"/>
        <end position="169"/>
    </location>
</feature>
<evidence type="ECO:0000259" key="10">
    <source>
        <dbReference type="Pfam" id="PF03553"/>
    </source>
</evidence>
<evidence type="ECO:0000256" key="6">
    <source>
        <dbReference type="ARBA" id="ARBA00022989"/>
    </source>
</evidence>
<feature type="transmembrane region" description="Helical" evidence="9">
    <location>
        <begin position="361"/>
        <end position="386"/>
    </location>
</feature>
<dbReference type="Pfam" id="PF03553">
    <property type="entry name" value="Na_H_antiporter"/>
    <property type="match status" value="1"/>
</dbReference>
<feature type="transmembrane region" description="Helical" evidence="9">
    <location>
        <begin position="14"/>
        <end position="37"/>
    </location>
</feature>
<evidence type="ECO:0000313" key="12">
    <source>
        <dbReference type="Proteomes" id="UP001407405"/>
    </source>
</evidence>
<evidence type="ECO:0000256" key="2">
    <source>
        <dbReference type="ARBA" id="ARBA00022448"/>
    </source>
</evidence>
<evidence type="ECO:0000256" key="9">
    <source>
        <dbReference type="SAM" id="Phobius"/>
    </source>
</evidence>
<organism evidence="11 12">
    <name type="scientific">Anoxynatronum sibiricum</name>
    <dbReference type="NCBI Taxonomy" id="210623"/>
    <lineage>
        <taxon>Bacteria</taxon>
        <taxon>Bacillati</taxon>
        <taxon>Bacillota</taxon>
        <taxon>Clostridia</taxon>
        <taxon>Eubacteriales</taxon>
        <taxon>Clostridiaceae</taxon>
        <taxon>Anoxynatronum</taxon>
    </lineage>
</organism>
<feature type="transmembrane region" description="Helical" evidence="9">
    <location>
        <begin position="439"/>
        <end position="459"/>
    </location>
</feature>
<feature type="transmembrane region" description="Helical" evidence="9">
    <location>
        <begin position="319"/>
        <end position="341"/>
    </location>
</feature>
<keyword evidence="7 9" id="KW-0472">Membrane</keyword>
<evidence type="ECO:0000256" key="4">
    <source>
        <dbReference type="ARBA" id="ARBA00022475"/>
    </source>
</evidence>
<comment type="caution">
    <text evidence="11">The sequence shown here is derived from an EMBL/GenBank/DDBJ whole genome shotgun (WGS) entry which is preliminary data.</text>
</comment>
<feature type="transmembrane region" description="Helical" evidence="9">
    <location>
        <begin position="103"/>
        <end position="130"/>
    </location>
</feature>
<comment type="subcellular location">
    <subcellularLocation>
        <location evidence="1">Cell membrane</location>
        <topology evidence="1">Multi-pass membrane protein</topology>
    </subcellularLocation>
</comment>
<feature type="transmembrane region" description="Helical" evidence="9">
    <location>
        <begin position="75"/>
        <end position="97"/>
    </location>
</feature>
<keyword evidence="6 9" id="KW-1133">Transmembrane helix</keyword>
<keyword evidence="4" id="KW-1003">Cell membrane</keyword>
<feature type="transmembrane region" description="Helical" evidence="9">
    <location>
        <begin position="241"/>
        <end position="259"/>
    </location>
</feature>
<evidence type="ECO:0000256" key="8">
    <source>
        <dbReference type="ARBA" id="ARBA00038435"/>
    </source>
</evidence>
<feature type="domain" description="Na+/H+ antiporter NhaC-like C-terminal" evidence="10">
    <location>
        <begin position="168"/>
        <end position="461"/>
    </location>
</feature>
<proteinExistence type="inferred from homology"/>
<accession>A0ABU9VTD2</accession>
<keyword evidence="3" id="KW-0050">Antiport</keyword>
<evidence type="ECO:0000256" key="1">
    <source>
        <dbReference type="ARBA" id="ARBA00004651"/>
    </source>
</evidence>
<sequence length="478" mass="50687">MESSKEKLKDNRQVSFGMAVVVMLALAAIFMVGFGVFKINTQAIFLLAVVAAAIAGLLSGFTLEEVHQFFLDGCGKVIMAAMILMTVGAVIGSWIVSGIVPTIIYYGLGVLTPTSFLLAGFFICCILSFFTGSSYSAISTLGVAFMGISIGLNINPAITAGMIVSGSVFGDKLSPFSDSTNLAAAMADANVFDHVRSMLYTTVPAMIISAVLYFIISMRYSAETLDTTIIISMQQALTQNFNINPLLLLVPIITVVLAVKKVPPIAALVASALLGIVMAFIFQGGIYDIKTIMSSLGTGFSINTDIADLNRLLSRGGMLGMMGATALAFLAVGMGEILQRIGVLTVILSKLSKVVNSKPAVVISTLVIGLVVTVLCASQYIAIILTGQIMKNSYKKYELSRVVLSRTLEDGGTIFAYLVPWSTAAVFVSGVLGVDVFAYAPYAFFCILCPIIAAIYALVGFAQFKEVYEDEAEVVAEV</sequence>
<dbReference type="InterPro" id="IPR004770">
    <property type="entry name" value="Na/H_antiport_NhaC"/>
</dbReference>
<feature type="transmembrane region" description="Helical" evidence="9">
    <location>
        <begin position="265"/>
        <end position="287"/>
    </location>
</feature>
<dbReference type="RefSeq" id="WP_343185739.1">
    <property type="nucleotide sequence ID" value="NZ_JBCITM010000006.1"/>
</dbReference>
<dbReference type="Proteomes" id="UP001407405">
    <property type="component" value="Unassembled WGS sequence"/>
</dbReference>
<gene>
    <name evidence="11" type="primary">nhaC</name>
    <name evidence="11" type="ORF">AAIG11_08040</name>
</gene>
<evidence type="ECO:0000313" key="11">
    <source>
        <dbReference type="EMBL" id="MEN1760419.1"/>
    </source>
</evidence>
<keyword evidence="2" id="KW-0813">Transport</keyword>
<feature type="transmembrane region" description="Helical" evidence="9">
    <location>
        <begin position="414"/>
        <end position="433"/>
    </location>
</feature>
<evidence type="ECO:0000256" key="5">
    <source>
        <dbReference type="ARBA" id="ARBA00022692"/>
    </source>
</evidence>
<dbReference type="PANTHER" id="PTHR33451">
    <property type="entry name" value="MALATE-2H(+)/NA(+)-LACTATE ANTIPORTER"/>
    <property type="match status" value="1"/>
</dbReference>